<dbReference type="PROSITE" id="PS51063">
    <property type="entry name" value="HTH_CRP_2"/>
    <property type="match status" value="1"/>
</dbReference>
<dbReference type="Proteomes" id="UP000562395">
    <property type="component" value="Unassembled WGS sequence"/>
</dbReference>
<dbReference type="SMART" id="SM00100">
    <property type="entry name" value="cNMP"/>
    <property type="match status" value="1"/>
</dbReference>
<dbReference type="GO" id="GO:0003700">
    <property type="term" value="F:DNA-binding transcription factor activity"/>
    <property type="evidence" value="ECO:0007669"/>
    <property type="project" value="TreeGrafter"/>
</dbReference>
<dbReference type="CDD" id="cd00038">
    <property type="entry name" value="CAP_ED"/>
    <property type="match status" value="1"/>
</dbReference>
<keyword evidence="1" id="KW-0805">Transcription regulation</keyword>
<organism evidence="6 7">
    <name type="scientific">Novosphingobium hassiacum</name>
    <dbReference type="NCBI Taxonomy" id="173676"/>
    <lineage>
        <taxon>Bacteria</taxon>
        <taxon>Pseudomonadati</taxon>
        <taxon>Pseudomonadota</taxon>
        <taxon>Alphaproteobacteria</taxon>
        <taxon>Sphingomonadales</taxon>
        <taxon>Sphingomonadaceae</taxon>
        <taxon>Novosphingobium</taxon>
    </lineage>
</organism>
<evidence type="ECO:0000256" key="1">
    <source>
        <dbReference type="ARBA" id="ARBA00023015"/>
    </source>
</evidence>
<feature type="domain" description="HTH crp-type" evidence="5">
    <location>
        <begin position="152"/>
        <end position="220"/>
    </location>
</feature>
<dbReference type="InterPro" id="IPR014710">
    <property type="entry name" value="RmlC-like_jellyroll"/>
</dbReference>
<evidence type="ECO:0000313" key="6">
    <source>
        <dbReference type="EMBL" id="MBB3860042.1"/>
    </source>
</evidence>
<dbReference type="GO" id="GO:0005829">
    <property type="term" value="C:cytosol"/>
    <property type="evidence" value="ECO:0007669"/>
    <property type="project" value="TreeGrafter"/>
</dbReference>
<dbReference type="Gene3D" id="2.60.120.10">
    <property type="entry name" value="Jelly Rolls"/>
    <property type="match status" value="1"/>
</dbReference>
<dbReference type="SUPFAM" id="SSF51206">
    <property type="entry name" value="cAMP-binding domain-like"/>
    <property type="match status" value="1"/>
</dbReference>
<dbReference type="AlphaFoldDB" id="A0A7W6EV95"/>
<name>A0A7W6EV95_9SPHN</name>
<evidence type="ECO:0000256" key="3">
    <source>
        <dbReference type="ARBA" id="ARBA00023163"/>
    </source>
</evidence>
<evidence type="ECO:0000256" key="2">
    <source>
        <dbReference type="ARBA" id="ARBA00023125"/>
    </source>
</evidence>
<proteinExistence type="predicted"/>
<reference evidence="6 7" key="1">
    <citation type="submission" date="2020-08" db="EMBL/GenBank/DDBJ databases">
        <title>Genomic Encyclopedia of Type Strains, Phase IV (KMG-IV): sequencing the most valuable type-strain genomes for metagenomic binning, comparative biology and taxonomic classification.</title>
        <authorList>
            <person name="Goeker M."/>
        </authorList>
    </citation>
    <scope>NUCLEOTIDE SEQUENCE [LARGE SCALE GENOMIC DNA]</scope>
    <source>
        <strain evidence="6 7">DSM 14552</strain>
    </source>
</reference>
<keyword evidence="2" id="KW-0238">DNA-binding</keyword>
<dbReference type="Pfam" id="PF00027">
    <property type="entry name" value="cNMP_binding"/>
    <property type="match status" value="1"/>
</dbReference>
<sequence>MTPAQPYPEAEMPALLAGFFACAQDVALQIAAASRDARFPARTIIVSLGARCDHVHVVLSGRARARAISLEGRQAMLEEYGPGDIFGEGALLAMTEQELEIVALDMVRAAVLLAHVMLGLMSTHASVAMAVSRQMIARLSAQNHRLAGSSTLSATGRVHAEILRMARESDDLTIAPPPVLSQLALRVQSTRETVSRTIAALQRRGIITRDEQALRVVAEHRLEELIY</sequence>
<dbReference type="InterPro" id="IPR018490">
    <property type="entry name" value="cNMP-bd_dom_sf"/>
</dbReference>
<gene>
    <name evidence="6" type="ORF">GGQ88_001303</name>
</gene>
<dbReference type="SUPFAM" id="SSF46785">
    <property type="entry name" value="Winged helix' DNA-binding domain"/>
    <property type="match status" value="1"/>
</dbReference>
<dbReference type="PROSITE" id="PS50042">
    <property type="entry name" value="CNMP_BINDING_3"/>
    <property type="match status" value="1"/>
</dbReference>
<dbReference type="PANTHER" id="PTHR24567">
    <property type="entry name" value="CRP FAMILY TRANSCRIPTIONAL REGULATORY PROTEIN"/>
    <property type="match status" value="1"/>
</dbReference>
<dbReference type="InterPro" id="IPR000595">
    <property type="entry name" value="cNMP-bd_dom"/>
</dbReference>
<accession>A0A7W6EV95</accession>
<feature type="domain" description="Cyclic nucleotide-binding" evidence="4">
    <location>
        <begin position="29"/>
        <end position="114"/>
    </location>
</feature>
<keyword evidence="3" id="KW-0804">Transcription</keyword>
<dbReference type="PANTHER" id="PTHR24567:SF74">
    <property type="entry name" value="HTH-TYPE TRANSCRIPTIONAL REGULATOR ARCR"/>
    <property type="match status" value="1"/>
</dbReference>
<evidence type="ECO:0000259" key="5">
    <source>
        <dbReference type="PROSITE" id="PS51063"/>
    </source>
</evidence>
<dbReference type="Pfam" id="PF13545">
    <property type="entry name" value="HTH_Crp_2"/>
    <property type="match status" value="1"/>
</dbReference>
<evidence type="ECO:0000259" key="4">
    <source>
        <dbReference type="PROSITE" id="PS50042"/>
    </source>
</evidence>
<dbReference type="GO" id="GO:0003677">
    <property type="term" value="F:DNA binding"/>
    <property type="evidence" value="ECO:0007669"/>
    <property type="project" value="UniProtKB-KW"/>
</dbReference>
<dbReference type="InterPro" id="IPR050397">
    <property type="entry name" value="Env_Response_Regulators"/>
</dbReference>
<protein>
    <submittedName>
        <fullName evidence="6">CRP-like cAMP-binding protein</fullName>
    </submittedName>
</protein>
<keyword evidence="7" id="KW-1185">Reference proteome</keyword>
<dbReference type="EMBL" id="JACICY010000002">
    <property type="protein sequence ID" value="MBB3860042.1"/>
    <property type="molecule type" value="Genomic_DNA"/>
</dbReference>
<evidence type="ECO:0000313" key="7">
    <source>
        <dbReference type="Proteomes" id="UP000562395"/>
    </source>
</evidence>
<comment type="caution">
    <text evidence="6">The sequence shown here is derived from an EMBL/GenBank/DDBJ whole genome shotgun (WGS) entry which is preliminary data.</text>
</comment>
<dbReference type="RefSeq" id="WP_183612293.1">
    <property type="nucleotide sequence ID" value="NZ_JACICY010000002.1"/>
</dbReference>
<dbReference type="InterPro" id="IPR012318">
    <property type="entry name" value="HTH_CRP"/>
</dbReference>
<dbReference type="InterPro" id="IPR036390">
    <property type="entry name" value="WH_DNA-bd_sf"/>
</dbReference>